<dbReference type="Gene3D" id="1.10.1740.10">
    <property type="match status" value="1"/>
</dbReference>
<proteinExistence type="predicted"/>
<dbReference type="OrthoDB" id="389315at2"/>
<keyword evidence="2" id="KW-1185">Reference proteome</keyword>
<reference evidence="1 2" key="1">
    <citation type="submission" date="2017-12" db="EMBL/GenBank/DDBJ databases">
        <title>Complete genome sequence of Spiroplasma monobiae MQ-1 (ATCC 33825).</title>
        <authorList>
            <person name="Tsai Y.-M."/>
            <person name="Lo W.-S."/>
            <person name="Wu P.-S."/>
            <person name="Cho S.-T."/>
            <person name="Kuo C.-H."/>
        </authorList>
    </citation>
    <scope>NUCLEOTIDE SEQUENCE [LARGE SCALE GENOMIC DNA]</scope>
    <source>
        <strain evidence="1 2">MQ-1</strain>
    </source>
</reference>
<dbReference type="Proteomes" id="UP000234790">
    <property type="component" value="Chromosome"/>
</dbReference>
<organism evidence="1 2">
    <name type="scientific">Spiroplasma monobiae MQ-1</name>
    <dbReference type="NCBI Taxonomy" id="1336748"/>
    <lineage>
        <taxon>Bacteria</taxon>
        <taxon>Bacillati</taxon>
        <taxon>Mycoplasmatota</taxon>
        <taxon>Mollicutes</taxon>
        <taxon>Entomoplasmatales</taxon>
        <taxon>Spiroplasmataceae</taxon>
        <taxon>Spiroplasma</taxon>
    </lineage>
</organism>
<protein>
    <submittedName>
        <fullName evidence="1">Uncharacterized protein</fullName>
    </submittedName>
</protein>
<dbReference type="KEGG" id="smoo:SMONO_v1c00320"/>
<dbReference type="RefSeq" id="WP_101780340.1">
    <property type="nucleotide sequence ID" value="NZ_CP025543.1"/>
</dbReference>
<evidence type="ECO:0000313" key="1">
    <source>
        <dbReference type="EMBL" id="AUM62285.1"/>
    </source>
</evidence>
<dbReference type="EMBL" id="CP025543">
    <property type="protein sequence ID" value="AUM62285.1"/>
    <property type="molecule type" value="Genomic_DNA"/>
</dbReference>
<gene>
    <name evidence="1" type="ORF">SMONO_v1c00320</name>
</gene>
<sequence>MNNFKHIINEVIASEFSEQLTKETLMHFQRSVIKIINTEHQKISFLQLEKDDLTSQVFLAIKEVKEKYDINKNVPLIAYANFIIKRRILDYAKFLKRDKRKITIQMINSYRSGLTDEGQTFLERDIDRFSFVKSKEDDRSNEIKELFFLFIEKTKDKVEKKAAMMLYKGYSQKEIIEKNNITRKDFLKLKEKLKKFFNYFIKDISKL</sequence>
<dbReference type="GO" id="GO:0006352">
    <property type="term" value="P:DNA-templated transcription initiation"/>
    <property type="evidence" value="ECO:0007669"/>
    <property type="project" value="InterPro"/>
</dbReference>
<accession>A0A2K9LVD2</accession>
<dbReference type="InterPro" id="IPR013325">
    <property type="entry name" value="RNA_pol_sigma_r2"/>
</dbReference>
<dbReference type="GO" id="GO:0003700">
    <property type="term" value="F:DNA-binding transcription factor activity"/>
    <property type="evidence" value="ECO:0007669"/>
    <property type="project" value="InterPro"/>
</dbReference>
<name>A0A2K9LVD2_SPISQ</name>
<dbReference type="AlphaFoldDB" id="A0A2K9LVD2"/>
<dbReference type="SUPFAM" id="SSF88946">
    <property type="entry name" value="Sigma2 domain of RNA polymerase sigma factors"/>
    <property type="match status" value="1"/>
</dbReference>
<evidence type="ECO:0000313" key="2">
    <source>
        <dbReference type="Proteomes" id="UP000234790"/>
    </source>
</evidence>